<dbReference type="AlphaFoldDB" id="A0AAW1YRG5"/>
<gene>
    <name evidence="2" type="ORF">M0R45_006759</name>
</gene>
<dbReference type="Proteomes" id="UP001457282">
    <property type="component" value="Unassembled WGS sequence"/>
</dbReference>
<comment type="caution">
    <text evidence="2">The sequence shown here is derived from an EMBL/GenBank/DDBJ whole genome shotgun (WGS) entry which is preliminary data.</text>
</comment>
<sequence>MNGRKAIPGMVMELANPGKVLDRCTFWRLVHSKPKRDGSGTEPINAEAESIFLELDKLEQRERLNGRELTVDVLNELFGEHFGPETRNTVRGYGLGVEWNDVPGIQINRRGVGREVASLRIELEASRTVIEKLQDETAKKDEEMQAVKAQLNGIDARLHTPLESVLSGGVDGINKLIAALTQLAGEKQAKVISHGVHGRCKPMMKFTYPCSAARIQNHHISNVISDVITSLRSLELEVKPLL</sequence>
<accession>A0AAW1YRG5</accession>
<organism evidence="2 3">
    <name type="scientific">Rubus argutus</name>
    <name type="common">Southern blackberry</name>
    <dbReference type="NCBI Taxonomy" id="59490"/>
    <lineage>
        <taxon>Eukaryota</taxon>
        <taxon>Viridiplantae</taxon>
        <taxon>Streptophyta</taxon>
        <taxon>Embryophyta</taxon>
        <taxon>Tracheophyta</taxon>
        <taxon>Spermatophyta</taxon>
        <taxon>Magnoliopsida</taxon>
        <taxon>eudicotyledons</taxon>
        <taxon>Gunneridae</taxon>
        <taxon>Pentapetalae</taxon>
        <taxon>rosids</taxon>
        <taxon>fabids</taxon>
        <taxon>Rosales</taxon>
        <taxon>Rosaceae</taxon>
        <taxon>Rosoideae</taxon>
        <taxon>Rosoideae incertae sedis</taxon>
        <taxon>Rubus</taxon>
    </lineage>
</organism>
<protein>
    <submittedName>
        <fullName evidence="2">Uncharacterized protein</fullName>
    </submittedName>
</protein>
<evidence type="ECO:0000313" key="3">
    <source>
        <dbReference type="Proteomes" id="UP001457282"/>
    </source>
</evidence>
<reference evidence="2 3" key="1">
    <citation type="journal article" date="2023" name="G3 (Bethesda)">
        <title>A chromosome-length genome assembly and annotation of blackberry (Rubus argutus, cv. 'Hillquist').</title>
        <authorList>
            <person name="Bruna T."/>
            <person name="Aryal R."/>
            <person name="Dudchenko O."/>
            <person name="Sargent D.J."/>
            <person name="Mead D."/>
            <person name="Buti M."/>
            <person name="Cavallini A."/>
            <person name="Hytonen T."/>
            <person name="Andres J."/>
            <person name="Pham M."/>
            <person name="Weisz D."/>
            <person name="Mascagni F."/>
            <person name="Usai G."/>
            <person name="Natali L."/>
            <person name="Bassil N."/>
            <person name="Fernandez G.E."/>
            <person name="Lomsadze A."/>
            <person name="Armour M."/>
            <person name="Olukolu B."/>
            <person name="Poorten T."/>
            <person name="Britton C."/>
            <person name="Davik J."/>
            <person name="Ashrafi H."/>
            <person name="Aiden E.L."/>
            <person name="Borodovsky M."/>
            <person name="Worthington M."/>
        </authorList>
    </citation>
    <scope>NUCLEOTIDE SEQUENCE [LARGE SCALE GENOMIC DNA]</scope>
    <source>
        <strain evidence="2">PI 553951</strain>
    </source>
</reference>
<dbReference type="EMBL" id="JBEDUW010000001">
    <property type="protein sequence ID" value="KAK9951305.1"/>
    <property type="molecule type" value="Genomic_DNA"/>
</dbReference>
<name>A0AAW1YRG5_RUBAR</name>
<proteinExistence type="predicted"/>
<evidence type="ECO:0000256" key="1">
    <source>
        <dbReference type="SAM" id="Coils"/>
    </source>
</evidence>
<evidence type="ECO:0000313" key="2">
    <source>
        <dbReference type="EMBL" id="KAK9951305.1"/>
    </source>
</evidence>
<feature type="coiled-coil region" evidence="1">
    <location>
        <begin position="116"/>
        <end position="150"/>
    </location>
</feature>
<keyword evidence="1" id="KW-0175">Coiled coil</keyword>
<keyword evidence="3" id="KW-1185">Reference proteome</keyword>